<evidence type="ECO:0008006" key="4">
    <source>
        <dbReference type="Google" id="ProtNLM"/>
    </source>
</evidence>
<feature type="chain" id="PRO_5020777026" description="Alpha/beta hydrolase" evidence="1">
    <location>
        <begin position="27"/>
        <end position="418"/>
    </location>
</feature>
<dbReference type="AlphaFoldDB" id="A0A4Q7KB18"/>
<dbReference type="Gene3D" id="3.40.50.1820">
    <property type="entry name" value="alpha/beta hydrolase"/>
    <property type="match status" value="1"/>
</dbReference>
<sequence>MLRRAVVVVMVAVATVLGLLVVPAGATPPDRPTGPVDLVGELGGVPYEIRVPANWNRTLVMYAHGYEDAADHPGEPGRRPPNSHISEAHEQAMLNAGYAIAGSAYASAGWAVRDGIRDTRALAKHFGKVVGKPRVTLLGGYSMGSIITFESIERYAETYDGAMPSCPVGAGSTRTWDGVAAVASAYAAVYGWPAAWGRPGDVRDDLDFESEVAPILQAQLAAPDGRGKFEFMRLAAGVPTGPEWPLGIWSFATEGRAELERRAGGPITQNLDHTYRLSTSDRQYLAGLGVGGDQVDGYLSTMDKKRLGAHPKARHYLERYADYSGRIRNPVLTLHTTVDALVPQAHISAYNQTVADAGRERNAANAWTSGVGHCRFTPTQVVTATKALESWVRTGQRPGRLPAEQGFVAYDPPPWPQP</sequence>
<name>A0A4Q7KB18_9PSEU</name>
<organism evidence="2 3">
    <name type="scientific">Herbihabitans rhizosphaerae</name>
    <dbReference type="NCBI Taxonomy" id="1872711"/>
    <lineage>
        <taxon>Bacteria</taxon>
        <taxon>Bacillati</taxon>
        <taxon>Actinomycetota</taxon>
        <taxon>Actinomycetes</taxon>
        <taxon>Pseudonocardiales</taxon>
        <taxon>Pseudonocardiaceae</taxon>
        <taxon>Herbihabitans</taxon>
    </lineage>
</organism>
<evidence type="ECO:0000256" key="1">
    <source>
        <dbReference type="SAM" id="SignalP"/>
    </source>
</evidence>
<dbReference type="EMBL" id="SGWQ01000019">
    <property type="protein sequence ID" value="RZS29646.1"/>
    <property type="molecule type" value="Genomic_DNA"/>
</dbReference>
<dbReference type="RefSeq" id="WP_130348780.1">
    <property type="nucleotide sequence ID" value="NZ_SGWQ01000019.1"/>
</dbReference>
<comment type="caution">
    <text evidence="2">The sequence shown here is derived from an EMBL/GenBank/DDBJ whole genome shotgun (WGS) entry which is preliminary data.</text>
</comment>
<feature type="signal peptide" evidence="1">
    <location>
        <begin position="1"/>
        <end position="26"/>
    </location>
</feature>
<evidence type="ECO:0000313" key="2">
    <source>
        <dbReference type="EMBL" id="RZS29646.1"/>
    </source>
</evidence>
<proteinExistence type="predicted"/>
<reference evidence="2 3" key="1">
    <citation type="submission" date="2019-02" db="EMBL/GenBank/DDBJ databases">
        <title>Genomic Encyclopedia of Type Strains, Phase IV (KMG-IV): sequencing the most valuable type-strain genomes for metagenomic binning, comparative biology and taxonomic classification.</title>
        <authorList>
            <person name="Goeker M."/>
        </authorList>
    </citation>
    <scope>NUCLEOTIDE SEQUENCE [LARGE SCALE GENOMIC DNA]</scope>
    <source>
        <strain evidence="2 3">DSM 101727</strain>
    </source>
</reference>
<keyword evidence="3" id="KW-1185">Reference proteome</keyword>
<dbReference type="SUPFAM" id="SSF53474">
    <property type="entry name" value="alpha/beta-Hydrolases"/>
    <property type="match status" value="1"/>
</dbReference>
<keyword evidence="1" id="KW-0732">Signal</keyword>
<dbReference type="OrthoDB" id="7197847at2"/>
<protein>
    <recommendedName>
        <fullName evidence="4">Alpha/beta hydrolase</fullName>
    </recommendedName>
</protein>
<dbReference type="Proteomes" id="UP000294257">
    <property type="component" value="Unassembled WGS sequence"/>
</dbReference>
<gene>
    <name evidence="2" type="ORF">EV193_11949</name>
</gene>
<evidence type="ECO:0000313" key="3">
    <source>
        <dbReference type="Proteomes" id="UP000294257"/>
    </source>
</evidence>
<dbReference type="InterPro" id="IPR029058">
    <property type="entry name" value="AB_hydrolase_fold"/>
</dbReference>
<accession>A0A4Q7KB18</accession>